<dbReference type="AlphaFoldDB" id="X1N025"/>
<organism evidence="2">
    <name type="scientific">marine sediment metagenome</name>
    <dbReference type="NCBI Taxonomy" id="412755"/>
    <lineage>
        <taxon>unclassified sequences</taxon>
        <taxon>metagenomes</taxon>
        <taxon>ecological metagenomes</taxon>
    </lineage>
</organism>
<dbReference type="Gene3D" id="3.40.50.300">
    <property type="entry name" value="P-loop containing nucleotide triphosphate hydrolases"/>
    <property type="match status" value="1"/>
</dbReference>
<dbReference type="InterPro" id="IPR053259">
    <property type="entry name" value="Golvesin-related_Golgi"/>
</dbReference>
<feature type="domain" description="Sulfotransferase" evidence="1">
    <location>
        <begin position="31"/>
        <end position="124"/>
    </location>
</feature>
<accession>X1N025</accession>
<feature type="non-terminal residue" evidence="2">
    <location>
        <position position="189"/>
    </location>
</feature>
<dbReference type="PANTHER" id="PTHR32301:SF6">
    <property type="entry name" value="GOLVESIN-RELATED"/>
    <property type="match status" value="1"/>
</dbReference>
<gene>
    <name evidence="2" type="ORF">S06H3_31246</name>
</gene>
<sequence length="189" mass="23152">MIKRNTGINKKKEPLYIFLHVMKTGGTTIREHIVENFRKEEYLFLYLNKYPFLREKKDIKHYISSLTKKRRDKLKIIFGHRSYYGLHELFPDREVRYIAFLRNPIDRIISHYNFQRENLNKKVNLKRSREVILINGKILPFGRRWFKQNEVFSENYMTKFFFFYPTHRSKGKIIDDSILKKVKKTLNKL</sequence>
<dbReference type="SUPFAM" id="SSF52540">
    <property type="entry name" value="P-loop containing nucleoside triphosphate hydrolases"/>
    <property type="match status" value="1"/>
</dbReference>
<protein>
    <recommendedName>
        <fullName evidence="1">Sulfotransferase domain-containing protein</fullName>
    </recommendedName>
</protein>
<evidence type="ECO:0000259" key="1">
    <source>
        <dbReference type="Pfam" id="PF00685"/>
    </source>
</evidence>
<reference evidence="2" key="1">
    <citation type="journal article" date="2014" name="Front. Microbiol.">
        <title>High frequency of phylogenetically diverse reductive dehalogenase-homologous genes in deep subseafloor sedimentary metagenomes.</title>
        <authorList>
            <person name="Kawai M."/>
            <person name="Futagami T."/>
            <person name="Toyoda A."/>
            <person name="Takaki Y."/>
            <person name="Nishi S."/>
            <person name="Hori S."/>
            <person name="Arai W."/>
            <person name="Tsubouchi T."/>
            <person name="Morono Y."/>
            <person name="Uchiyama I."/>
            <person name="Ito T."/>
            <person name="Fujiyama A."/>
            <person name="Inagaki F."/>
            <person name="Takami H."/>
        </authorList>
    </citation>
    <scope>NUCLEOTIDE SEQUENCE</scope>
    <source>
        <strain evidence="2">Expedition CK06-06</strain>
    </source>
</reference>
<dbReference type="InterPro" id="IPR027417">
    <property type="entry name" value="P-loop_NTPase"/>
</dbReference>
<dbReference type="InterPro" id="IPR000863">
    <property type="entry name" value="Sulfotransferase_dom"/>
</dbReference>
<evidence type="ECO:0000313" key="2">
    <source>
        <dbReference type="EMBL" id="GAI20235.1"/>
    </source>
</evidence>
<dbReference type="Pfam" id="PF00685">
    <property type="entry name" value="Sulfotransfer_1"/>
    <property type="match status" value="1"/>
</dbReference>
<dbReference type="PANTHER" id="PTHR32301">
    <property type="entry name" value="COUNTIN RECEPTOR CNR3-RELATED"/>
    <property type="match status" value="1"/>
</dbReference>
<comment type="caution">
    <text evidence="2">The sequence shown here is derived from an EMBL/GenBank/DDBJ whole genome shotgun (WGS) entry which is preliminary data.</text>
</comment>
<dbReference type="GO" id="GO:0008146">
    <property type="term" value="F:sulfotransferase activity"/>
    <property type="evidence" value="ECO:0007669"/>
    <property type="project" value="InterPro"/>
</dbReference>
<name>X1N025_9ZZZZ</name>
<proteinExistence type="predicted"/>
<dbReference type="EMBL" id="BARV01018480">
    <property type="protein sequence ID" value="GAI20235.1"/>
    <property type="molecule type" value="Genomic_DNA"/>
</dbReference>